<dbReference type="Proteomes" id="UP000658225">
    <property type="component" value="Unassembled WGS sequence"/>
</dbReference>
<evidence type="ECO:0000313" key="8">
    <source>
        <dbReference type="Proteomes" id="UP000658225"/>
    </source>
</evidence>
<keyword evidence="8" id="KW-1185">Reference proteome</keyword>
<evidence type="ECO:0000256" key="2">
    <source>
        <dbReference type="ARBA" id="ARBA00008053"/>
    </source>
</evidence>
<dbReference type="PIRSF" id="PIRSF032178">
    <property type="entry name" value="UCP032178"/>
    <property type="match status" value="1"/>
</dbReference>
<dbReference type="AlphaFoldDB" id="A0A927REU9"/>
<dbReference type="InterPro" id="IPR007383">
    <property type="entry name" value="DUF445"/>
</dbReference>
<dbReference type="InterPro" id="IPR016991">
    <property type="entry name" value="UCP032178"/>
</dbReference>
<evidence type="ECO:0000256" key="5">
    <source>
        <dbReference type="ARBA" id="ARBA00023136"/>
    </source>
</evidence>
<accession>A0A927REU9</accession>
<protein>
    <submittedName>
        <fullName evidence="7">Uncharacterized membrane protein YheB (UPF0754 family)</fullName>
    </submittedName>
</protein>
<evidence type="ECO:0000256" key="4">
    <source>
        <dbReference type="ARBA" id="ARBA00022989"/>
    </source>
</evidence>
<reference evidence="7" key="1">
    <citation type="submission" date="2020-10" db="EMBL/GenBank/DDBJ databases">
        <title>Genomic Encyclopedia of Type Strains, Phase IV (KMG-IV): sequencing the most valuable type-strain genomes for metagenomic binning, comparative biology and taxonomic classification.</title>
        <authorList>
            <person name="Goeker M."/>
        </authorList>
    </citation>
    <scope>NUCLEOTIDE SEQUENCE</scope>
    <source>
        <strain evidence="7">DSM 13886</strain>
    </source>
</reference>
<organism evidence="7 8">
    <name type="scientific">Sporosarcina limicola</name>
    <dbReference type="NCBI Taxonomy" id="34101"/>
    <lineage>
        <taxon>Bacteria</taxon>
        <taxon>Bacillati</taxon>
        <taxon>Bacillota</taxon>
        <taxon>Bacilli</taxon>
        <taxon>Bacillales</taxon>
        <taxon>Caryophanaceae</taxon>
        <taxon>Sporosarcina</taxon>
    </lineage>
</organism>
<dbReference type="RefSeq" id="WP_338062441.1">
    <property type="nucleotide sequence ID" value="NZ_JADBEL010000009.1"/>
</dbReference>
<dbReference type="Pfam" id="PF04286">
    <property type="entry name" value="DUF445"/>
    <property type="match status" value="1"/>
</dbReference>
<sequence>MKKQKKVKRLNFLWTLLFMAIIGALIGGFTNHLAIKMLFRPHEAKYIGKWRLPFTPGLIPKRRDELATQLGKTVTNYLLTPETFRKKLLTPDMEKKTENFVQRKLEEHILHSDKTLNDWLTIAGATGVAAKAERKVLEVLDTQLLTIRTKLTTGTVSEVVPEKWLTELEGRIPGVTAYILGRSEQYFESEEGKAMFRKMIDDFLASKGTLGNMVNMFFGESESLVGKVQREALKFIAAPGTHDLINNIIHNEWVKLQKRPVNELLSDFDLDGLFDSVKTYARKELALEARLSKTISDYWPDGAVWAADNVTPMLVGFAFKQAEQQMELSMRKLKIDEMVKEQVDSFPVAILEDLVLGISKREFKMITVLGALLGGMIGIVQGLIVYFTNLS</sequence>
<dbReference type="GO" id="GO:0012505">
    <property type="term" value="C:endomembrane system"/>
    <property type="evidence" value="ECO:0007669"/>
    <property type="project" value="UniProtKB-SubCell"/>
</dbReference>
<dbReference type="PANTHER" id="PTHR35791:SF1">
    <property type="entry name" value="UPF0754 MEMBRANE PROTEIN YHEB"/>
    <property type="match status" value="1"/>
</dbReference>
<proteinExistence type="inferred from homology"/>
<keyword evidence="4 6" id="KW-1133">Transmembrane helix</keyword>
<evidence type="ECO:0000256" key="6">
    <source>
        <dbReference type="SAM" id="Phobius"/>
    </source>
</evidence>
<comment type="subcellular location">
    <subcellularLocation>
        <location evidence="1">Endomembrane system</location>
    </subcellularLocation>
</comment>
<keyword evidence="5 6" id="KW-0472">Membrane</keyword>
<feature type="transmembrane region" description="Helical" evidence="6">
    <location>
        <begin position="12"/>
        <end position="35"/>
    </location>
</feature>
<dbReference type="PANTHER" id="PTHR35791">
    <property type="entry name" value="UPF0754 MEMBRANE PROTEIN YHEB"/>
    <property type="match status" value="1"/>
</dbReference>
<gene>
    <name evidence="7" type="ORF">H4683_002005</name>
</gene>
<evidence type="ECO:0000256" key="3">
    <source>
        <dbReference type="ARBA" id="ARBA00022692"/>
    </source>
</evidence>
<name>A0A927REU9_9BACL</name>
<keyword evidence="3 6" id="KW-0812">Transmembrane</keyword>
<feature type="transmembrane region" description="Helical" evidence="6">
    <location>
        <begin position="366"/>
        <end position="387"/>
    </location>
</feature>
<dbReference type="EMBL" id="JADBEL010000009">
    <property type="protein sequence ID" value="MBE1554927.1"/>
    <property type="molecule type" value="Genomic_DNA"/>
</dbReference>
<comment type="similarity">
    <text evidence="2">Belongs to the UPF0754 family.</text>
</comment>
<evidence type="ECO:0000256" key="1">
    <source>
        <dbReference type="ARBA" id="ARBA00004308"/>
    </source>
</evidence>
<evidence type="ECO:0000313" key="7">
    <source>
        <dbReference type="EMBL" id="MBE1554927.1"/>
    </source>
</evidence>
<comment type="caution">
    <text evidence="7">The sequence shown here is derived from an EMBL/GenBank/DDBJ whole genome shotgun (WGS) entry which is preliminary data.</text>
</comment>